<proteinExistence type="predicted"/>
<dbReference type="Proteomes" id="UP000321424">
    <property type="component" value="Unassembled WGS sequence"/>
</dbReference>
<evidence type="ECO:0000313" key="1">
    <source>
        <dbReference type="EMBL" id="GEM40244.1"/>
    </source>
</evidence>
<gene>
    <name evidence="1" type="ORF">NN4_47630</name>
</gene>
<keyword evidence="2" id="KW-1185">Reference proteome</keyword>
<protein>
    <submittedName>
        <fullName evidence="1">Uncharacterized protein</fullName>
    </submittedName>
</protein>
<comment type="caution">
    <text evidence="1">The sequence shown here is derived from an EMBL/GenBank/DDBJ whole genome shotgun (WGS) entry which is preliminary data.</text>
</comment>
<name>A0A511MHV0_9NOCA</name>
<reference evidence="1 2" key="1">
    <citation type="submission" date="2019-07" db="EMBL/GenBank/DDBJ databases">
        <title>Whole genome shotgun sequence of Nocardia ninae NBRC 108245.</title>
        <authorList>
            <person name="Hosoyama A."/>
            <person name="Uohara A."/>
            <person name="Ohji S."/>
            <person name="Ichikawa N."/>
        </authorList>
    </citation>
    <scope>NUCLEOTIDE SEQUENCE [LARGE SCALE GENOMIC DNA]</scope>
    <source>
        <strain evidence="1 2">NBRC 108245</strain>
    </source>
</reference>
<sequence>MHQKLFSAPGLETGGLAVHPGPAIGCVWELGIIDFERRAWIEHVLAPADGPDLERYFARTLNGVV</sequence>
<dbReference type="EMBL" id="BJXA01000034">
    <property type="protein sequence ID" value="GEM40244.1"/>
    <property type="molecule type" value="Genomic_DNA"/>
</dbReference>
<evidence type="ECO:0000313" key="2">
    <source>
        <dbReference type="Proteomes" id="UP000321424"/>
    </source>
</evidence>
<dbReference type="AlphaFoldDB" id="A0A511MHV0"/>
<organism evidence="1 2">
    <name type="scientific">Nocardia ninae NBRC 108245</name>
    <dbReference type="NCBI Taxonomy" id="1210091"/>
    <lineage>
        <taxon>Bacteria</taxon>
        <taxon>Bacillati</taxon>
        <taxon>Actinomycetota</taxon>
        <taxon>Actinomycetes</taxon>
        <taxon>Mycobacteriales</taxon>
        <taxon>Nocardiaceae</taxon>
        <taxon>Nocardia</taxon>
    </lineage>
</organism>
<accession>A0A511MHV0</accession>